<feature type="binding site" evidence="13">
    <location>
        <begin position="48"/>
        <end position="54"/>
    </location>
    <ligand>
        <name>substrate</name>
    </ligand>
</feature>
<dbReference type="RefSeq" id="WP_124026013.1">
    <property type="nucleotide sequence ID" value="NZ_JBHRSN010000005.1"/>
</dbReference>
<dbReference type="GO" id="GO:0004126">
    <property type="term" value="F:cytidine deaminase activity"/>
    <property type="evidence" value="ECO:0007669"/>
    <property type="project" value="UniProtKB-UniRule"/>
</dbReference>
<evidence type="ECO:0000313" key="18">
    <source>
        <dbReference type="Proteomes" id="UP000275281"/>
    </source>
</evidence>
<comment type="caution">
    <text evidence="17">The sequence shown here is derived from an EMBL/GenBank/DDBJ whole genome shotgun (WGS) entry which is preliminary data.</text>
</comment>
<dbReference type="InterPro" id="IPR016193">
    <property type="entry name" value="Cytidine_deaminase-like"/>
</dbReference>
<evidence type="ECO:0000256" key="11">
    <source>
        <dbReference type="ARBA" id="ARBA00049558"/>
    </source>
</evidence>
<dbReference type="OrthoDB" id="9795347at2"/>
<dbReference type="EC" id="3.5.4.5" evidence="4 15"/>
<evidence type="ECO:0000256" key="3">
    <source>
        <dbReference type="ARBA" id="ARBA00006576"/>
    </source>
</evidence>
<gene>
    <name evidence="17" type="primary">cdd</name>
    <name evidence="17" type="ORF">DRW07_00940</name>
</gene>
<keyword evidence="7 15" id="KW-0378">Hydrolase</keyword>
<evidence type="ECO:0000256" key="7">
    <source>
        <dbReference type="ARBA" id="ARBA00022801"/>
    </source>
</evidence>
<evidence type="ECO:0000256" key="9">
    <source>
        <dbReference type="ARBA" id="ARBA00032005"/>
    </source>
</evidence>
<dbReference type="GO" id="GO:0005829">
    <property type="term" value="C:cytosol"/>
    <property type="evidence" value="ECO:0007669"/>
    <property type="project" value="TreeGrafter"/>
</dbReference>
<dbReference type="Gene3D" id="3.40.140.10">
    <property type="entry name" value="Cytidine Deaminase, domain 2"/>
    <property type="match status" value="1"/>
</dbReference>
<protein>
    <recommendedName>
        <fullName evidence="5 15">Cytidine deaminase</fullName>
        <ecNumber evidence="4 15">3.5.4.5</ecNumber>
    </recommendedName>
    <alternativeName>
        <fullName evidence="9 15">Cytidine aminohydrolase</fullName>
    </alternativeName>
</protein>
<comment type="catalytic activity">
    <reaction evidence="11 15">
        <text>cytidine + H2O + H(+) = uridine + NH4(+)</text>
        <dbReference type="Rhea" id="RHEA:16069"/>
        <dbReference type="ChEBI" id="CHEBI:15377"/>
        <dbReference type="ChEBI" id="CHEBI:15378"/>
        <dbReference type="ChEBI" id="CHEBI:16704"/>
        <dbReference type="ChEBI" id="CHEBI:17562"/>
        <dbReference type="ChEBI" id="CHEBI:28938"/>
        <dbReference type="EC" id="3.5.4.5"/>
    </reaction>
</comment>
<feature type="domain" description="CMP/dCMP-type deaminase" evidence="16">
    <location>
        <begin position="7"/>
        <end position="134"/>
    </location>
</feature>
<evidence type="ECO:0000256" key="2">
    <source>
        <dbReference type="ARBA" id="ARBA00003949"/>
    </source>
</evidence>
<dbReference type="SUPFAM" id="SSF53927">
    <property type="entry name" value="Cytidine deaminase-like"/>
    <property type="match status" value="1"/>
</dbReference>
<dbReference type="CDD" id="cd01283">
    <property type="entry name" value="cytidine_deaminase"/>
    <property type="match status" value="1"/>
</dbReference>
<evidence type="ECO:0000313" key="17">
    <source>
        <dbReference type="EMBL" id="RPJ68011.1"/>
    </source>
</evidence>
<comment type="function">
    <text evidence="2 15">This enzyme scavenges exogenous and endogenous cytidine and 2'-deoxycytidine for UMP synthesis.</text>
</comment>
<evidence type="ECO:0000259" key="16">
    <source>
        <dbReference type="PROSITE" id="PS51747"/>
    </source>
</evidence>
<dbReference type="PROSITE" id="PS51747">
    <property type="entry name" value="CYT_DCMP_DEAMINASES_2"/>
    <property type="match status" value="1"/>
</dbReference>
<evidence type="ECO:0000256" key="4">
    <source>
        <dbReference type="ARBA" id="ARBA00012783"/>
    </source>
</evidence>
<sequence length="134" mass="14213">MSNSETEHIQALVDAAQAAQKQSYSPYSSFQVGAAIFADDGNTYSGCNIENVAYPLGQCAEATAIGMMIMQGAKRIEDIMIASPNDQVCPPCGGCRQKISEFGTAETKIHMVTRSGEVSTVTLGELLPLAFDSL</sequence>
<dbReference type="InterPro" id="IPR002125">
    <property type="entry name" value="CMP_dCMP_dom"/>
</dbReference>
<dbReference type="AlphaFoldDB" id="A0A3N5YPZ2"/>
<dbReference type="NCBIfam" id="NF004064">
    <property type="entry name" value="PRK05578.1"/>
    <property type="match status" value="1"/>
</dbReference>
<dbReference type="GO" id="GO:0072527">
    <property type="term" value="P:pyrimidine-containing compound metabolic process"/>
    <property type="evidence" value="ECO:0007669"/>
    <property type="project" value="UniProtKB-ARBA"/>
</dbReference>
<evidence type="ECO:0000256" key="8">
    <source>
        <dbReference type="ARBA" id="ARBA00022833"/>
    </source>
</evidence>
<dbReference type="EMBL" id="RPOK01000001">
    <property type="protein sequence ID" value="RPJ68011.1"/>
    <property type="molecule type" value="Genomic_DNA"/>
</dbReference>
<evidence type="ECO:0000256" key="15">
    <source>
        <dbReference type="RuleBase" id="RU364006"/>
    </source>
</evidence>
<comment type="cofactor">
    <cofactor evidence="1 14 15">
        <name>Zn(2+)</name>
        <dbReference type="ChEBI" id="CHEBI:29105"/>
    </cofactor>
</comment>
<feature type="binding site" evidence="14">
    <location>
        <position position="92"/>
    </location>
    <ligand>
        <name>Zn(2+)</name>
        <dbReference type="ChEBI" id="CHEBI:29105"/>
        <note>catalytic</note>
    </ligand>
</feature>
<reference evidence="17 18" key="1">
    <citation type="submission" date="2018-11" db="EMBL/GenBank/DDBJ databases">
        <authorList>
            <person name="Ye M.-Q."/>
            <person name="Du Z.-J."/>
        </authorList>
    </citation>
    <scope>NUCLEOTIDE SEQUENCE [LARGE SCALE GENOMIC DNA]</scope>
    <source>
        <strain evidence="17 18">U0105</strain>
    </source>
</reference>
<evidence type="ECO:0000256" key="12">
    <source>
        <dbReference type="PIRSR" id="PIRSR606262-1"/>
    </source>
</evidence>
<evidence type="ECO:0000256" key="1">
    <source>
        <dbReference type="ARBA" id="ARBA00001947"/>
    </source>
</evidence>
<feature type="active site" description="Proton donor" evidence="12">
    <location>
        <position position="61"/>
    </location>
</feature>
<evidence type="ECO:0000256" key="5">
    <source>
        <dbReference type="ARBA" id="ARBA00018266"/>
    </source>
</evidence>
<dbReference type="PROSITE" id="PS00903">
    <property type="entry name" value="CYT_DCMP_DEAMINASES_1"/>
    <property type="match status" value="1"/>
</dbReference>
<evidence type="ECO:0000256" key="14">
    <source>
        <dbReference type="PIRSR" id="PIRSR606262-3"/>
    </source>
</evidence>
<feature type="binding site" evidence="14">
    <location>
        <position position="95"/>
    </location>
    <ligand>
        <name>Zn(2+)</name>
        <dbReference type="ChEBI" id="CHEBI:29105"/>
        <note>catalytic</note>
    </ligand>
</feature>
<proteinExistence type="inferred from homology"/>
<comment type="catalytic activity">
    <reaction evidence="10 15">
        <text>2'-deoxycytidine + H2O + H(+) = 2'-deoxyuridine + NH4(+)</text>
        <dbReference type="Rhea" id="RHEA:13433"/>
        <dbReference type="ChEBI" id="CHEBI:15377"/>
        <dbReference type="ChEBI" id="CHEBI:15378"/>
        <dbReference type="ChEBI" id="CHEBI:15698"/>
        <dbReference type="ChEBI" id="CHEBI:16450"/>
        <dbReference type="ChEBI" id="CHEBI:28938"/>
        <dbReference type="EC" id="3.5.4.5"/>
    </reaction>
</comment>
<keyword evidence="18" id="KW-1185">Reference proteome</keyword>
<dbReference type="GO" id="GO:0042802">
    <property type="term" value="F:identical protein binding"/>
    <property type="evidence" value="ECO:0007669"/>
    <property type="project" value="UniProtKB-ARBA"/>
</dbReference>
<dbReference type="InterPro" id="IPR006262">
    <property type="entry name" value="Cyt_deam_tetra"/>
</dbReference>
<dbReference type="GO" id="GO:0055086">
    <property type="term" value="P:nucleobase-containing small molecule metabolic process"/>
    <property type="evidence" value="ECO:0007669"/>
    <property type="project" value="UniProtKB-ARBA"/>
</dbReference>
<evidence type="ECO:0000256" key="10">
    <source>
        <dbReference type="ARBA" id="ARBA00049252"/>
    </source>
</evidence>
<evidence type="ECO:0000256" key="13">
    <source>
        <dbReference type="PIRSR" id="PIRSR606262-2"/>
    </source>
</evidence>
<dbReference type="Proteomes" id="UP000275281">
    <property type="component" value="Unassembled WGS sequence"/>
</dbReference>
<dbReference type="PANTHER" id="PTHR11644">
    <property type="entry name" value="CYTIDINE DEAMINASE"/>
    <property type="match status" value="1"/>
</dbReference>
<accession>A0A3N5YPZ2</accession>
<comment type="similarity">
    <text evidence="3 15">Belongs to the cytidine and deoxycytidylate deaminase family.</text>
</comment>
<dbReference type="Pfam" id="PF00383">
    <property type="entry name" value="dCMP_cyt_deam_1"/>
    <property type="match status" value="1"/>
</dbReference>
<dbReference type="InterPro" id="IPR050202">
    <property type="entry name" value="Cyt/Deoxycyt_deaminase"/>
</dbReference>
<dbReference type="GO" id="GO:0008270">
    <property type="term" value="F:zinc ion binding"/>
    <property type="evidence" value="ECO:0007669"/>
    <property type="project" value="UniProtKB-UniRule"/>
</dbReference>
<dbReference type="InterPro" id="IPR016192">
    <property type="entry name" value="APOBEC/CMP_deaminase_Zn-bd"/>
</dbReference>
<dbReference type="FunFam" id="3.40.140.10:FF:000008">
    <property type="entry name" value="Cytidine deaminase"/>
    <property type="match status" value="1"/>
</dbReference>
<dbReference type="NCBIfam" id="TIGR01354">
    <property type="entry name" value="cyt_deam_tetra"/>
    <property type="match status" value="1"/>
</dbReference>
<dbReference type="PANTHER" id="PTHR11644:SF2">
    <property type="entry name" value="CYTIDINE DEAMINASE"/>
    <property type="match status" value="1"/>
</dbReference>
<name>A0A3N5YPZ2_9ALTE</name>
<feature type="binding site" evidence="14">
    <location>
        <position position="59"/>
    </location>
    <ligand>
        <name>Zn(2+)</name>
        <dbReference type="ChEBI" id="CHEBI:29105"/>
        <note>catalytic</note>
    </ligand>
</feature>
<organism evidence="17 18">
    <name type="scientific">Alteromonas sediminis</name>
    <dbReference type="NCBI Taxonomy" id="2259342"/>
    <lineage>
        <taxon>Bacteria</taxon>
        <taxon>Pseudomonadati</taxon>
        <taxon>Pseudomonadota</taxon>
        <taxon>Gammaproteobacteria</taxon>
        <taxon>Alteromonadales</taxon>
        <taxon>Alteromonadaceae</taxon>
        <taxon>Alteromonas/Salinimonas group</taxon>
        <taxon>Alteromonas</taxon>
    </lineage>
</organism>
<keyword evidence="6 14" id="KW-0479">Metal-binding</keyword>
<keyword evidence="8 14" id="KW-0862">Zinc</keyword>
<evidence type="ECO:0000256" key="6">
    <source>
        <dbReference type="ARBA" id="ARBA00022723"/>
    </source>
</evidence>